<keyword evidence="2" id="KW-1185">Reference proteome</keyword>
<reference evidence="1 2" key="1">
    <citation type="submission" date="2021-06" db="EMBL/GenBank/DDBJ databases">
        <authorList>
            <person name="Palmer J.M."/>
        </authorList>
    </citation>
    <scope>NUCLEOTIDE SEQUENCE [LARGE SCALE GENOMIC DNA]</scope>
    <source>
        <strain evidence="1 2">CL_MEX2019</strain>
        <tissue evidence="1">Muscle</tissue>
    </source>
</reference>
<comment type="caution">
    <text evidence="1">The sequence shown here is derived from an EMBL/GenBank/DDBJ whole genome shotgun (WGS) entry which is preliminary data.</text>
</comment>
<accession>A0ABU7EXX1</accession>
<evidence type="ECO:0000313" key="2">
    <source>
        <dbReference type="Proteomes" id="UP001352852"/>
    </source>
</evidence>
<name>A0ABU7EXX1_9TELE</name>
<gene>
    <name evidence="1" type="ORF">CHARACLAT_019986</name>
</gene>
<dbReference type="EMBL" id="JAHUTJ010067431">
    <property type="protein sequence ID" value="MED6291084.1"/>
    <property type="molecule type" value="Genomic_DNA"/>
</dbReference>
<proteinExistence type="predicted"/>
<organism evidence="1 2">
    <name type="scientific">Characodon lateralis</name>
    <dbReference type="NCBI Taxonomy" id="208331"/>
    <lineage>
        <taxon>Eukaryota</taxon>
        <taxon>Metazoa</taxon>
        <taxon>Chordata</taxon>
        <taxon>Craniata</taxon>
        <taxon>Vertebrata</taxon>
        <taxon>Euteleostomi</taxon>
        <taxon>Actinopterygii</taxon>
        <taxon>Neopterygii</taxon>
        <taxon>Teleostei</taxon>
        <taxon>Neoteleostei</taxon>
        <taxon>Acanthomorphata</taxon>
        <taxon>Ovalentaria</taxon>
        <taxon>Atherinomorphae</taxon>
        <taxon>Cyprinodontiformes</taxon>
        <taxon>Goodeidae</taxon>
        <taxon>Characodon</taxon>
    </lineage>
</organism>
<sequence>MREYEELFLQGLFPQKWLTYTCRFSDLPVLLELSAFKVNRENGEAARHHQSSKVRSCESHILREELTLKGEGLM</sequence>
<dbReference type="Proteomes" id="UP001352852">
    <property type="component" value="Unassembled WGS sequence"/>
</dbReference>
<evidence type="ECO:0000313" key="1">
    <source>
        <dbReference type="EMBL" id="MED6291084.1"/>
    </source>
</evidence>
<protein>
    <submittedName>
        <fullName evidence="1">Uncharacterized protein</fullName>
    </submittedName>
</protein>